<dbReference type="Gene3D" id="2.40.40.10">
    <property type="entry name" value="RlpA-like domain"/>
    <property type="match status" value="1"/>
</dbReference>
<comment type="caution">
    <text evidence="8">The sequence shown here is derived from an EMBL/GenBank/DDBJ whole genome shotgun (WGS) entry which is preliminary data.</text>
</comment>
<dbReference type="GO" id="GO:0019867">
    <property type="term" value="C:outer membrane"/>
    <property type="evidence" value="ECO:0007669"/>
    <property type="project" value="InterPro"/>
</dbReference>
<evidence type="ECO:0000256" key="2">
    <source>
        <dbReference type="ARBA" id="ARBA00012587"/>
    </source>
</evidence>
<evidence type="ECO:0000313" key="9">
    <source>
        <dbReference type="Proteomes" id="UP001143372"/>
    </source>
</evidence>
<name>A0A9W6MW87_9HYPH</name>
<dbReference type="Gene3D" id="2.40.240.50">
    <property type="entry name" value="Barwin-like endoglucanases"/>
    <property type="match status" value="1"/>
</dbReference>
<dbReference type="Pfam" id="PF03562">
    <property type="entry name" value="MltA"/>
    <property type="match status" value="1"/>
</dbReference>
<dbReference type="PANTHER" id="PTHR30124">
    <property type="entry name" value="MEMBRANE-BOUND LYTIC MUREIN TRANSGLYCOSYLASE A"/>
    <property type="match status" value="1"/>
</dbReference>
<keyword evidence="6" id="KW-0732">Signal</keyword>
<dbReference type="CDD" id="cd14485">
    <property type="entry name" value="mltA_like_LT_A"/>
    <property type="match status" value="1"/>
</dbReference>
<evidence type="ECO:0000256" key="3">
    <source>
        <dbReference type="ARBA" id="ARBA00023239"/>
    </source>
</evidence>
<dbReference type="InterPro" id="IPR036908">
    <property type="entry name" value="RlpA-like_sf"/>
</dbReference>
<dbReference type="InterPro" id="IPR026044">
    <property type="entry name" value="MltA"/>
</dbReference>
<dbReference type="EC" id="4.2.2.n1" evidence="2"/>
<evidence type="ECO:0000256" key="4">
    <source>
        <dbReference type="ARBA" id="ARBA00023316"/>
    </source>
</evidence>
<proteinExistence type="predicted"/>
<dbReference type="InterPro" id="IPR010611">
    <property type="entry name" value="3D_dom"/>
</dbReference>
<sequence>MSGRRVALVTLLAMLAAAGAKADAASLSPVAFSAIPGWAEDDHAAALVTFRKSCQAIDASAAPLRPGVPGGAALAAACAQAAKADPAGARSFFERVFSPFRVGRGQLTGYYEPEISGSLKPTRRRDTPLLARPSDLVSLAQGETAPGLPTGLQAARRTSAGLKPYPTRAAIEDGALAGRGLELVYLDRVDAFFVHVQGSSRVRLPDGSALRIAYAGRNGRPFTAIGRLLVQRGEMTPQTATMASIRAWLAAHPEDGRALMRRNDSYIFFQIDKSLAPADGPRGGQGTPLTAGRSLAVDRTVWPYGLPMYVDGVTPDGAPLRRLTIAQDTGSAIVGTARGDFFAGSGDAAGALAGSMRDDADFFVLLPKPTKDAAR</sequence>
<keyword evidence="4" id="KW-0961">Cell wall biogenesis/degradation</keyword>
<accession>A0A9W6MW87</accession>
<gene>
    <name evidence="8" type="ORF">GCM10008179_22430</name>
</gene>
<dbReference type="Pfam" id="PF06725">
    <property type="entry name" value="3D"/>
    <property type="match status" value="1"/>
</dbReference>
<dbReference type="PANTHER" id="PTHR30124:SF0">
    <property type="entry name" value="MEMBRANE-BOUND LYTIC MUREIN TRANSGLYCOSYLASE A"/>
    <property type="match status" value="1"/>
</dbReference>
<dbReference type="SMART" id="SM00925">
    <property type="entry name" value="MltA"/>
    <property type="match status" value="1"/>
</dbReference>
<reference evidence="8" key="2">
    <citation type="submission" date="2023-01" db="EMBL/GenBank/DDBJ databases">
        <authorList>
            <person name="Sun Q."/>
            <person name="Evtushenko L."/>
        </authorList>
    </citation>
    <scope>NUCLEOTIDE SEQUENCE</scope>
    <source>
        <strain evidence="8">VKM B-2347</strain>
    </source>
</reference>
<evidence type="ECO:0000259" key="7">
    <source>
        <dbReference type="SMART" id="SM00925"/>
    </source>
</evidence>
<keyword evidence="3" id="KW-0456">Lyase</keyword>
<evidence type="ECO:0000256" key="1">
    <source>
        <dbReference type="ARBA" id="ARBA00001420"/>
    </source>
</evidence>
<feature type="domain" description="Lytic transglycosylase MltA" evidence="7">
    <location>
        <begin position="114"/>
        <end position="270"/>
    </location>
</feature>
<dbReference type="GO" id="GO:0009254">
    <property type="term" value="P:peptidoglycan turnover"/>
    <property type="evidence" value="ECO:0007669"/>
    <property type="project" value="InterPro"/>
</dbReference>
<dbReference type="PIRSF" id="PIRSF019422">
    <property type="entry name" value="MltA"/>
    <property type="match status" value="1"/>
</dbReference>
<evidence type="ECO:0000256" key="6">
    <source>
        <dbReference type="SAM" id="SignalP"/>
    </source>
</evidence>
<reference evidence="8" key="1">
    <citation type="journal article" date="2014" name="Int. J. Syst. Evol. Microbiol.">
        <title>Complete genome sequence of Corynebacterium casei LMG S-19264T (=DSM 44701T), isolated from a smear-ripened cheese.</title>
        <authorList>
            <consortium name="US DOE Joint Genome Institute (JGI-PGF)"/>
            <person name="Walter F."/>
            <person name="Albersmeier A."/>
            <person name="Kalinowski J."/>
            <person name="Ruckert C."/>
        </authorList>
    </citation>
    <scope>NUCLEOTIDE SEQUENCE</scope>
    <source>
        <strain evidence="8">VKM B-2347</strain>
    </source>
</reference>
<feature type="signal peptide" evidence="6">
    <location>
        <begin position="1"/>
        <end position="22"/>
    </location>
</feature>
<evidence type="ECO:0000256" key="5">
    <source>
        <dbReference type="ARBA" id="ARBA00030918"/>
    </source>
</evidence>
<dbReference type="GO" id="GO:0004553">
    <property type="term" value="F:hydrolase activity, hydrolyzing O-glycosyl compounds"/>
    <property type="evidence" value="ECO:0007669"/>
    <property type="project" value="InterPro"/>
</dbReference>
<comment type="catalytic activity">
    <reaction evidence="1">
        <text>Exolytic cleavage of the (1-&gt;4)-beta-glycosidic linkage between N-acetylmuramic acid (MurNAc) and N-acetylglucosamine (GlcNAc) residues in peptidoglycan, from either the reducing or the non-reducing ends of the peptidoglycan chains, with concomitant formation of a 1,6-anhydrobond in the MurNAc residue.</text>
        <dbReference type="EC" id="4.2.2.n1"/>
    </reaction>
</comment>
<dbReference type="GO" id="GO:0009253">
    <property type="term" value="P:peptidoglycan catabolic process"/>
    <property type="evidence" value="ECO:0007669"/>
    <property type="project" value="TreeGrafter"/>
</dbReference>
<dbReference type="GO" id="GO:0008933">
    <property type="term" value="F:peptidoglycan lytic transglycosylase activity"/>
    <property type="evidence" value="ECO:0007669"/>
    <property type="project" value="TreeGrafter"/>
</dbReference>
<feature type="chain" id="PRO_5040803375" description="peptidoglycan lytic exotransglycosylase" evidence="6">
    <location>
        <begin position="23"/>
        <end position="375"/>
    </location>
</feature>
<dbReference type="SUPFAM" id="SSF50685">
    <property type="entry name" value="Barwin-like endoglucanases"/>
    <property type="match status" value="1"/>
</dbReference>
<dbReference type="Proteomes" id="UP001143372">
    <property type="component" value="Unassembled WGS sequence"/>
</dbReference>
<protein>
    <recommendedName>
        <fullName evidence="2">peptidoglycan lytic exotransglycosylase</fullName>
        <ecNumber evidence="2">4.2.2.n1</ecNumber>
    </recommendedName>
    <alternativeName>
        <fullName evidence="5">Murein hydrolase A</fullName>
    </alternativeName>
</protein>
<dbReference type="InterPro" id="IPR005300">
    <property type="entry name" value="MltA_B"/>
</dbReference>
<dbReference type="CDD" id="cd14668">
    <property type="entry name" value="mlta_B"/>
    <property type="match status" value="1"/>
</dbReference>
<evidence type="ECO:0000313" key="8">
    <source>
        <dbReference type="EMBL" id="GLK68605.1"/>
    </source>
</evidence>
<keyword evidence="9" id="KW-1185">Reference proteome</keyword>
<dbReference type="AlphaFoldDB" id="A0A9W6MW87"/>
<dbReference type="EMBL" id="BSFI01000008">
    <property type="protein sequence ID" value="GLK68605.1"/>
    <property type="molecule type" value="Genomic_DNA"/>
</dbReference>
<dbReference type="GO" id="GO:0071555">
    <property type="term" value="P:cell wall organization"/>
    <property type="evidence" value="ECO:0007669"/>
    <property type="project" value="UniProtKB-KW"/>
</dbReference>
<organism evidence="8 9">
    <name type="scientific">Hansschlegelia plantiphila</name>
    <dbReference type="NCBI Taxonomy" id="374655"/>
    <lineage>
        <taxon>Bacteria</taxon>
        <taxon>Pseudomonadati</taxon>
        <taxon>Pseudomonadota</taxon>
        <taxon>Alphaproteobacteria</taxon>
        <taxon>Hyphomicrobiales</taxon>
        <taxon>Methylopilaceae</taxon>
        <taxon>Hansschlegelia</taxon>
    </lineage>
</organism>